<reference evidence="3" key="1">
    <citation type="submission" date="2016-06" db="UniProtKB">
        <authorList>
            <consortium name="WormBaseParasite"/>
        </authorList>
    </citation>
    <scope>IDENTIFICATION</scope>
</reference>
<name>A0A183SAV6_SCHSO</name>
<gene>
    <name evidence="1" type="ORF">SSLN_LOCUS1354</name>
</gene>
<dbReference type="AlphaFoldDB" id="A0A183SAV6"/>
<dbReference type="EMBL" id="UYSU01002608">
    <property type="protein sequence ID" value="VDL87537.1"/>
    <property type="molecule type" value="Genomic_DNA"/>
</dbReference>
<protein>
    <submittedName>
        <fullName evidence="1 3">Uncharacterized protein</fullName>
    </submittedName>
</protein>
<sequence length="85" mass="10106">MRKVSFQTTWTKTKTSVTSTTLTTRGKQRRLELRKMEGTGRLRVPKSVRKTAHPVPMTPMWTLVRPAKMLMTRMEKKKKKRMIFR</sequence>
<proteinExistence type="predicted"/>
<evidence type="ECO:0000313" key="2">
    <source>
        <dbReference type="Proteomes" id="UP000275846"/>
    </source>
</evidence>
<dbReference type="WBParaSite" id="SSLN_0000140801-mRNA-1">
    <property type="protein sequence ID" value="SSLN_0000140801-mRNA-1"/>
    <property type="gene ID" value="SSLN_0000140801"/>
</dbReference>
<reference evidence="1 2" key="2">
    <citation type="submission" date="2018-11" db="EMBL/GenBank/DDBJ databases">
        <authorList>
            <consortium name="Pathogen Informatics"/>
        </authorList>
    </citation>
    <scope>NUCLEOTIDE SEQUENCE [LARGE SCALE GENOMIC DNA]</scope>
    <source>
        <strain evidence="1 2">NST_G2</strain>
    </source>
</reference>
<evidence type="ECO:0000313" key="3">
    <source>
        <dbReference type="WBParaSite" id="SSLN_0000140801-mRNA-1"/>
    </source>
</evidence>
<organism evidence="3">
    <name type="scientific">Schistocephalus solidus</name>
    <name type="common">Tapeworm</name>
    <dbReference type="NCBI Taxonomy" id="70667"/>
    <lineage>
        <taxon>Eukaryota</taxon>
        <taxon>Metazoa</taxon>
        <taxon>Spiralia</taxon>
        <taxon>Lophotrochozoa</taxon>
        <taxon>Platyhelminthes</taxon>
        <taxon>Cestoda</taxon>
        <taxon>Eucestoda</taxon>
        <taxon>Diphyllobothriidea</taxon>
        <taxon>Diphyllobothriidae</taxon>
        <taxon>Schistocephalus</taxon>
    </lineage>
</organism>
<accession>A0A183SAV6</accession>
<keyword evidence="2" id="KW-1185">Reference proteome</keyword>
<evidence type="ECO:0000313" key="1">
    <source>
        <dbReference type="EMBL" id="VDL87537.1"/>
    </source>
</evidence>
<dbReference type="Proteomes" id="UP000275846">
    <property type="component" value="Unassembled WGS sequence"/>
</dbReference>